<feature type="transmembrane region" description="Helical" evidence="2">
    <location>
        <begin position="42"/>
        <end position="61"/>
    </location>
</feature>
<proteinExistence type="predicted"/>
<feature type="compositionally biased region" description="Acidic residues" evidence="1">
    <location>
        <begin position="220"/>
        <end position="235"/>
    </location>
</feature>
<keyword evidence="2" id="KW-0812">Transmembrane</keyword>
<keyword evidence="2" id="KW-0472">Membrane</keyword>
<protein>
    <submittedName>
        <fullName evidence="3">Uncharacterized protein</fullName>
    </submittedName>
</protein>
<dbReference type="EMBL" id="CP063169">
    <property type="protein sequence ID" value="QOR71354.1"/>
    <property type="molecule type" value="Genomic_DNA"/>
</dbReference>
<evidence type="ECO:0000256" key="2">
    <source>
        <dbReference type="SAM" id="Phobius"/>
    </source>
</evidence>
<dbReference type="RefSeq" id="WP_193498017.1">
    <property type="nucleotide sequence ID" value="NZ_CP063169.1"/>
</dbReference>
<reference evidence="3 4" key="1">
    <citation type="submission" date="2020-10" db="EMBL/GenBank/DDBJ databases">
        <title>Haloactinobacterium sp. RN3S43, a bacterium isolated from saline soil.</title>
        <authorList>
            <person name="Sun J.-Q."/>
        </authorList>
    </citation>
    <scope>NUCLEOTIDE SEQUENCE [LARGE SCALE GENOMIC DNA]</scope>
    <source>
        <strain evidence="3 4">RN3S43</strain>
    </source>
</reference>
<feature type="region of interest" description="Disordered" evidence="1">
    <location>
        <begin position="1"/>
        <end position="24"/>
    </location>
</feature>
<dbReference type="KEGG" id="halt:IM660_03375"/>
<feature type="region of interest" description="Disordered" evidence="1">
    <location>
        <begin position="218"/>
        <end position="272"/>
    </location>
</feature>
<evidence type="ECO:0000313" key="4">
    <source>
        <dbReference type="Proteomes" id="UP000593758"/>
    </source>
</evidence>
<evidence type="ECO:0000313" key="3">
    <source>
        <dbReference type="EMBL" id="QOR71354.1"/>
    </source>
</evidence>
<dbReference type="Proteomes" id="UP000593758">
    <property type="component" value="Chromosome"/>
</dbReference>
<gene>
    <name evidence="3" type="ORF">IM660_03375</name>
</gene>
<dbReference type="AlphaFoldDB" id="A0A7M1SWM9"/>
<evidence type="ECO:0000256" key="1">
    <source>
        <dbReference type="SAM" id="MobiDB-lite"/>
    </source>
</evidence>
<feature type="compositionally biased region" description="Basic and acidic residues" evidence="1">
    <location>
        <begin position="1"/>
        <end position="18"/>
    </location>
</feature>
<name>A0A7M1SWM9_9MICO</name>
<organism evidence="3 4">
    <name type="scientific">Ruania alkalisoli</name>
    <dbReference type="NCBI Taxonomy" id="2779775"/>
    <lineage>
        <taxon>Bacteria</taxon>
        <taxon>Bacillati</taxon>
        <taxon>Actinomycetota</taxon>
        <taxon>Actinomycetes</taxon>
        <taxon>Micrococcales</taxon>
        <taxon>Ruaniaceae</taxon>
        <taxon>Ruania</taxon>
    </lineage>
</organism>
<sequence length="411" mass="43544">MNLDDELRRDAERSRRMDGPNPLTGRVEEIASHVRRRRRGRTAAGATVALAAVIGGVWGVTQTGLLDWQAPPPASPSPTVEPTGDAGDWCGMTLREVTDRIEHAVDAEVDVTTSGGTHAIDVTLRSEEDVHLTDRIDVIVAAPGTDQILAYSVGPDQGAVTVPAGGEVSLGRSLDAMTVCVDDLTGAAPVSVGALTADDGAWWATSAEELTFVSGRLEAPAEETEEPSPDPETDEPSAPSETEEARTEEPAALLPPPEFLPECGDTWIPPTTSTGLRIEAEWGDAPLVPAAIDGRFPNAEVTIENVSSETLGFRMYLWTILVQDGIVVSPQVLGTDAILRVDLAPGEVDTQTAGHGLADRCNNPANGYGNPIPAGSYTIYTMLMDYEAYQEHRTRNPLAISEGAHIEVTGG</sequence>
<keyword evidence="2" id="KW-1133">Transmembrane helix</keyword>
<keyword evidence="4" id="KW-1185">Reference proteome</keyword>
<accession>A0A7M1SWM9</accession>